<feature type="compositionally biased region" description="Basic and acidic residues" evidence="1">
    <location>
        <begin position="190"/>
        <end position="200"/>
    </location>
</feature>
<feature type="region of interest" description="Disordered" evidence="1">
    <location>
        <begin position="23"/>
        <end position="113"/>
    </location>
</feature>
<accession>A0AAV7TY05</accession>
<feature type="region of interest" description="Disordered" evidence="1">
    <location>
        <begin position="160"/>
        <end position="200"/>
    </location>
</feature>
<name>A0AAV7TY05_PLEWA</name>
<proteinExistence type="predicted"/>
<feature type="compositionally biased region" description="Basic and acidic residues" evidence="1">
    <location>
        <begin position="93"/>
        <end position="113"/>
    </location>
</feature>
<comment type="caution">
    <text evidence="2">The sequence shown here is derived from an EMBL/GenBank/DDBJ whole genome shotgun (WGS) entry which is preliminary data.</text>
</comment>
<evidence type="ECO:0000313" key="2">
    <source>
        <dbReference type="EMBL" id="KAJ1181518.1"/>
    </source>
</evidence>
<dbReference type="AlphaFoldDB" id="A0AAV7TY05"/>
<dbReference type="Proteomes" id="UP001066276">
    <property type="component" value="Chromosome 3_2"/>
</dbReference>
<keyword evidence="3" id="KW-1185">Reference proteome</keyword>
<gene>
    <name evidence="2" type="ORF">NDU88_006725</name>
</gene>
<sequence>MSELTEPCLRAADTAALCLVERRRRQSTARGRPAPECAELTERGGAAAPGAPEHKPGLKLRRSAENQAREAAAKEPTLAGGPPGARGQGPEPEDSRREAEAGTRPEGLWEARRAECDIESAWGDRTGPIDRLQRISGGSTPLRAFAFCFTSTARGTVRGLLKGRSADGHSKRTPREEKDPQSIEALDEPLWEHGRSGRAD</sequence>
<feature type="compositionally biased region" description="Basic and acidic residues" evidence="1">
    <location>
        <begin position="52"/>
        <end position="73"/>
    </location>
</feature>
<feature type="compositionally biased region" description="Basic and acidic residues" evidence="1">
    <location>
        <begin position="164"/>
        <end position="181"/>
    </location>
</feature>
<protein>
    <submittedName>
        <fullName evidence="2">Uncharacterized protein</fullName>
    </submittedName>
</protein>
<evidence type="ECO:0000313" key="3">
    <source>
        <dbReference type="Proteomes" id="UP001066276"/>
    </source>
</evidence>
<dbReference type="EMBL" id="JANPWB010000006">
    <property type="protein sequence ID" value="KAJ1181518.1"/>
    <property type="molecule type" value="Genomic_DNA"/>
</dbReference>
<organism evidence="2 3">
    <name type="scientific">Pleurodeles waltl</name>
    <name type="common">Iberian ribbed newt</name>
    <dbReference type="NCBI Taxonomy" id="8319"/>
    <lineage>
        <taxon>Eukaryota</taxon>
        <taxon>Metazoa</taxon>
        <taxon>Chordata</taxon>
        <taxon>Craniata</taxon>
        <taxon>Vertebrata</taxon>
        <taxon>Euteleostomi</taxon>
        <taxon>Amphibia</taxon>
        <taxon>Batrachia</taxon>
        <taxon>Caudata</taxon>
        <taxon>Salamandroidea</taxon>
        <taxon>Salamandridae</taxon>
        <taxon>Pleurodelinae</taxon>
        <taxon>Pleurodeles</taxon>
    </lineage>
</organism>
<reference evidence="2" key="1">
    <citation type="journal article" date="2022" name="bioRxiv">
        <title>Sequencing and chromosome-scale assembly of the giantPleurodeles waltlgenome.</title>
        <authorList>
            <person name="Brown T."/>
            <person name="Elewa A."/>
            <person name="Iarovenko S."/>
            <person name="Subramanian E."/>
            <person name="Araus A.J."/>
            <person name="Petzold A."/>
            <person name="Susuki M."/>
            <person name="Suzuki K.-i.T."/>
            <person name="Hayashi T."/>
            <person name="Toyoda A."/>
            <person name="Oliveira C."/>
            <person name="Osipova E."/>
            <person name="Leigh N.D."/>
            <person name="Simon A."/>
            <person name="Yun M.H."/>
        </authorList>
    </citation>
    <scope>NUCLEOTIDE SEQUENCE</scope>
    <source>
        <strain evidence="2">20211129_DDA</strain>
        <tissue evidence="2">Liver</tissue>
    </source>
</reference>
<evidence type="ECO:0000256" key="1">
    <source>
        <dbReference type="SAM" id="MobiDB-lite"/>
    </source>
</evidence>